<sequence>MKAKITKKGYTMFFAVVNLGIGSKVLREAREVGILGGSIFLGKGTAKNQILEFLGLDKIKKEIVLMAADSSVEDTMHQVLEERFQLHKPNHGIVFSLPSNKVISEKRYDCDEVPKEGGKEVMKDVMKYEVIFTIVDRGLAEAIVDATTSAGARGGTVIHGRESGSHASTKFLSMDIEPEKEIVMTLIEKAKTDAVIAAIEEVIEEDSTRDGVIFSMNVNRTSGLVNSD</sequence>
<evidence type="ECO:0000313" key="2">
    <source>
        <dbReference type="Proteomes" id="UP001519308"/>
    </source>
</evidence>
<dbReference type="RefSeq" id="WP_342591451.1">
    <property type="nucleotide sequence ID" value="NZ_JAGGLL010000007.1"/>
</dbReference>
<dbReference type="InterPro" id="IPR002187">
    <property type="entry name" value="N-reg_PII"/>
</dbReference>
<dbReference type="InterPro" id="IPR015867">
    <property type="entry name" value="N-reg_PII/ATP_PRibTrfase_C"/>
</dbReference>
<dbReference type="InterPro" id="IPR011322">
    <property type="entry name" value="N-reg_PII-like_a/b"/>
</dbReference>
<dbReference type="Gene3D" id="3.30.70.120">
    <property type="match status" value="1"/>
</dbReference>
<comment type="caution">
    <text evidence="1">The sequence shown here is derived from an EMBL/GenBank/DDBJ whole genome shotgun (WGS) entry which is preliminary data.</text>
</comment>
<name>A0ABS4K0R8_9CLOT</name>
<organism evidence="1 2">
    <name type="scientific">Clostridium punense</name>
    <dbReference type="NCBI Taxonomy" id="1054297"/>
    <lineage>
        <taxon>Bacteria</taxon>
        <taxon>Bacillati</taxon>
        <taxon>Bacillota</taxon>
        <taxon>Clostridia</taxon>
        <taxon>Eubacteriales</taxon>
        <taxon>Clostridiaceae</taxon>
        <taxon>Clostridium</taxon>
    </lineage>
</organism>
<dbReference type="Pfam" id="PF00543">
    <property type="entry name" value="P-II"/>
    <property type="match status" value="1"/>
</dbReference>
<gene>
    <name evidence="1" type="ORF">J2Z44_001167</name>
</gene>
<dbReference type="PROSITE" id="PS51343">
    <property type="entry name" value="PII_GLNB_DOM"/>
    <property type="match status" value="1"/>
</dbReference>
<keyword evidence="2" id="KW-1185">Reference proteome</keyword>
<proteinExistence type="predicted"/>
<protein>
    <submittedName>
        <fullName evidence="1">Nitrogen regulatory protein PII</fullName>
    </submittedName>
</protein>
<reference evidence="1 2" key="1">
    <citation type="submission" date="2021-03" db="EMBL/GenBank/DDBJ databases">
        <title>Genomic Encyclopedia of Type Strains, Phase IV (KMG-IV): sequencing the most valuable type-strain genomes for metagenomic binning, comparative biology and taxonomic classification.</title>
        <authorList>
            <person name="Goeker M."/>
        </authorList>
    </citation>
    <scope>NUCLEOTIDE SEQUENCE [LARGE SCALE GENOMIC DNA]</scope>
    <source>
        <strain evidence="1 2">DSM 28650</strain>
    </source>
</reference>
<dbReference type="Proteomes" id="UP001519308">
    <property type="component" value="Unassembled WGS sequence"/>
</dbReference>
<evidence type="ECO:0000313" key="1">
    <source>
        <dbReference type="EMBL" id="MBP2021371.1"/>
    </source>
</evidence>
<accession>A0ABS4K0R8</accession>
<dbReference type="SUPFAM" id="SSF54913">
    <property type="entry name" value="GlnB-like"/>
    <property type="match status" value="2"/>
</dbReference>
<dbReference type="EMBL" id="JAGGLL010000007">
    <property type="protein sequence ID" value="MBP2021371.1"/>
    <property type="molecule type" value="Genomic_DNA"/>
</dbReference>